<feature type="domain" description="Cyclophilin TM1367-like" evidence="1">
    <location>
        <begin position="18"/>
        <end position="119"/>
    </location>
</feature>
<name>A0A075GFD8_9ARCH</name>
<evidence type="ECO:0000313" key="2">
    <source>
        <dbReference type="EMBL" id="AIF02776.1"/>
    </source>
</evidence>
<sequence>MYSGTVSRVDVILEINGVARISCQLKRHLSPMTVGLITRMLPLKGNAHHMGQSVVYFETRINSGIEHKRTDFKKGDIAFLPTEGSICFYMDDVFGGKLMTIVGKITGDIEKLKAVKSSDVLSLSRN</sequence>
<dbReference type="Pfam" id="PF04126">
    <property type="entry name" value="Cyclophil_like"/>
    <property type="match status" value="1"/>
</dbReference>
<dbReference type="InterPro" id="IPR029000">
    <property type="entry name" value="Cyclophilin-like_dom_sf"/>
</dbReference>
<dbReference type="AlphaFoldDB" id="A0A075GFD8"/>
<reference evidence="2" key="1">
    <citation type="journal article" date="2014" name="Genome Biol. Evol.">
        <title>Pangenome evidence for extensive interdomain horizontal transfer affecting lineage core and shell genes in uncultured planktonic thaumarchaeota and euryarchaeota.</title>
        <authorList>
            <person name="Deschamps P."/>
            <person name="Zivanovic Y."/>
            <person name="Moreira D."/>
            <person name="Rodriguez-Valera F."/>
            <person name="Lopez-Garcia P."/>
        </authorList>
    </citation>
    <scope>NUCLEOTIDE SEQUENCE</scope>
</reference>
<dbReference type="SUPFAM" id="SSF50891">
    <property type="entry name" value="Cyclophilin-like"/>
    <property type="match status" value="1"/>
</dbReference>
<accession>A0A075GFD8</accession>
<dbReference type="InterPro" id="IPR025658">
    <property type="entry name" value="Cyclophilin_TM1367"/>
</dbReference>
<dbReference type="EMBL" id="KF900660">
    <property type="protein sequence ID" value="AIF02776.1"/>
    <property type="molecule type" value="Genomic_DNA"/>
</dbReference>
<evidence type="ECO:0000259" key="1">
    <source>
        <dbReference type="Pfam" id="PF04126"/>
    </source>
</evidence>
<proteinExistence type="predicted"/>
<dbReference type="Gene3D" id="2.40.100.20">
    <property type="match status" value="1"/>
</dbReference>
<protein>
    <recommendedName>
        <fullName evidence="1">Cyclophilin TM1367-like domain-containing protein</fullName>
    </recommendedName>
</protein>
<organism evidence="2">
    <name type="scientific">uncultured marine thaumarchaeote KM3_15_A07</name>
    <dbReference type="NCBI Taxonomy" id="1456025"/>
    <lineage>
        <taxon>Archaea</taxon>
        <taxon>Nitrososphaerota</taxon>
        <taxon>environmental samples</taxon>
    </lineage>
</organism>